<dbReference type="SMART" id="SM00989">
    <property type="entry name" value="V4R"/>
    <property type="match status" value="1"/>
</dbReference>
<name>A0A9D8KA12_9DELT</name>
<dbReference type="InterPro" id="IPR004096">
    <property type="entry name" value="V4R"/>
</dbReference>
<proteinExistence type="predicted"/>
<dbReference type="Proteomes" id="UP000809273">
    <property type="component" value="Unassembled WGS sequence"/>
</dbReference>
<comment type="caution">
    <text evidence="2">The sequence shown here is derived from an EMBL/GenBank/DDBJ whole genome shotgun (WGS) entry which is preliminary data.</text>
</comment>
<evidence type="ECO:0000313" key="2">
    <source>
        <dbReference type="EMBL" id="MBN1571945.1"/>
    </source>
</evidence>
<evidence type="ECO:0000313" key="3">
    <source>
        <dbReference type="Proteomes" id="UP000809273"/>
    </source>
</evidence>
<protein>
    <submittedName>
        <fullName evidence="2">4-vinyl reductase</fullName>
    </submittedName>
</protein>
<feature type="domain" description="4-vinyl reductase 4VR" evidence="1">
    <location>
        <begin position="111"/>
        <end position="173"/>
    </location>
</feature>
<dbReference type="AlphaFoldDB" id="A0A9D8KA12"/>
<reference evidence="2" key="2">
    <citation type="submission" date="2021-01" db="EMBL/GenBank/DDBJ databases">
        <authorList>
            <person name="Hahn C.R."/>
            <person name="Youssef N.H."/>
            <person name="Elshahed M."/>
        </authorList>
    </citation>
    <scope>NUCLEOTIDE SEQUENCE</scope>
    <source>
        <strain evidence="2">Zod_Metabat.24</strain>
    </source>
</reference>
<gene>
    <name evidence="2" type="ORF">JW984_01975</name>
</gene>
<dbReference type="SUPFAM" id="SSF111126">
    <property type="entry name" value="Ligand-binding domain in the NO signalling and Golgi transport"/>
    <property type="match status" value="1"/>
</dbReference>
<organism evidence="2 3">
    <name type="scientific">Candidatus Zymogenus saltonus</name>
    <dbReference type="NCBI Taxonomy" id="2844893"/>
    <lineage>
        <taxon>Bacteria</taxon>
        <taxon>Deltaproteobacteria</taxon>
        <taxon>Candidatus Zymogenia</taxon>
        <taxon>Candidatus Zymogeniales</taxon>
        <taxon>Candidatus Zymogenaceae</taxon>
        <taxon>Candidatus Zymogenus</taxon>
    </lineage>
</organism>
<dbReference type="InterPro" id="IPR024096">
    <property type="entry name" value="NO_sig/Golgi_transp_ligand-bd"/>
</dbReference>
<dbReference type="Pfam" id="PF02830">
    <property type="entry name" value="V4R"/>
    <property type="match status" value="1"/>
</dbReference>
<dbReference type="Gene3D" id="3.30.1380.20">
    <property type="entry name" value="Trafficking protein particle complex subunit 3"/>
    <property type="match status" value="1"/>
</dbReference>
<dbReference type="EMBL" id="JAFGIX010000009">
    <property type="protein sequence ID" value="MBN1571945.1"/>
    <property type="molecule type" value="Genomic_DNA"/>
</dbReference>
<evidence type="ECO:0000259" key="1">
    <source>
        <dbReference type="SMART" id="SM00989"/>
    </source>
</evidence>
<sequence>MGDKPVGAGMFEVNDDEEIWGLNRRFILFSNALFANIFERMESILGPVAKRQIYEVGYSSGILGAERLKPIFHGGIEQFKQHVNLSQALGWGKITKVEYDEKTGVAALEYPNTWESEGYKEVHGDKKPGVVTCFMSAGIAAGAISGALDVKYESEEVLCVSKGDNICRFVLTPMGEKRKVIK</sequence>
<accession>A0A9D8KA12</accession>
<reference evidence="2" key="1">
    <citation type="journal article" date="2021" name="Environ. Microbiol.">
        <title>Genomic characterization of three novel Desulfobacterota classes expand the metabolic and phylogenetic diversity of the phylum.</title>
        <authorList>
            <person name="Murphy C.L."/>
            <person name="Biggerstaff J."/>
            <person name="Eichhorn A."/>
            <person name="Ewing E."/>
            <person name="Shahan R."/>
            <person name="Soriano D."/>
            <person name="Stewart S."/>
            <person name="VanMol K."/>
            <person name="Walker R."/>
            <person name="Walters P."/>
            <person name="Elshahed M.S."/>
            <person name="Youssef N.H."/>
        </authorList>
    </citation>
    <scope>NUCLEOTIDE SEQUENCE</scope>
    <source>
        <strain evidence="2">Zod_Metabat.24</strain>
    </source>
</reference>